<dbReference type="PANTHER" id="PTHR16515:SF49">
    <property type="entry name" value="GASTRULA ZINC FINGER PROTEIN XLCGF49.1-LIKE-RELATED"/>
    <property type="match status" value="1"/>
</dbReference>
<keyword evidence="5" id="KW-0862">Zinc</keyword>
<keyword evidence="6" id="KW-0539">Nucleus</keyword>
<comment type="subcellular location">
    <subcellularLocation>
        <location evidence="1">Nucleus</location>
    </subcellularLocation>
</comment>
<dbReference type="InterPro" id="IPR050331">
    <property type="entry name" value="Zinc_finger"/>
</dbReference>
<accession>A0A087T7W1</accession>
<dbReference type="GO" id="GO:0010468">
    <property type="term" value="P:regulation of gene expression"/>
    <property type="evidence" value="ECO:0007669"/>
    <property type="project" value="TreeGrafter"/>
</dbReference>
<evidence type="ECO:0000313" key="10">
    <source>
        <dbReference type="Proteomes" id="UP000054359"/>
    </source>
</evidence>
<dbReference type="PROSITE" id="PS00028">
    <property type="entry name" value="ZINC_FINGER_C2H2_1"/>
    <property type="match status" value="2"/>
</dbReference>
<gene>
    <name evidence="9" type="ORF">X975_03153</name>
</gene>
<reference evidence="9 10" key="1">
    <citation type="submission" date="2013-11" db="EMBL/GenBank/DDBJ databases">
        <title>Genome sequencing of Stegodyphus mimosarum.</title>
        <authorList>
            <person name="Bechsgaard J."/>
        </authorList>
    </citation>
    <scope>NUCLEOTIDE SEQUENCE [LARGE SCALE GENOMIC DNA]</scope>
</reference>
<dbReference type="GO" id="GO:0008270">
    <property type="term" value="F:zinc ion binding"/>
    <property type="evidence" value="ECO:0007669"/>
    <property type="project" value="UniProtKB-KW"/>
</dbReference>
<evidence type="ECO:0000256" key="7">
    <source>
        <dbReference type="PROSITE-ProRule" id="PRU00042"/>
    </source>
</evidence>
<dbReference type="PANTHER" id="PTHR16515">
    <property type="entry name" value="PR DOMAIN ZINC FINGER PROTEIN"/>
    <property type="match status" value="1"/>
</dbReference>
<evidence type="ECO:0000256" key="5">
    <source>
        <dbReference type="ARBA" id="ARBA00022833"/>
    </source>
</evidence>
<feature type="non-terminal residue" evidence="9">
    <location>
        <position position="63"/>
    </location>
</feature>
<dbReference type="STRING" id="407821.A0A087T7W1"/>
<dbReference type="PROSITE" id="PS50157">
    <property type="entry name" value="ZINC_FINGER_C2H2_2"/>
    <property type="match status" value="2"/>
</dbReference>
<evidence type="ECO:0000259" key="8">
    <source>
        <dbReference type="PROSITE" id="PS50157"/>
    </source>
</evidence>
<evidence type="ECO:0000256" key="3">
    <source>
        <dbReference type="ARBA" id="ARBA00022737"/>
    </source>
</evidence>
<dbReference type="Gene3D" id="3.30.160.60">
    <property type="entry name" value="Classic Zinc Finger"/>
    <property type="match status" value="2"/>
</dbReference>
<evidence type="ECO:0000256" key="4">
    <source>
        <dbReference type="ARBA" id="ARBA00022771"/>
    </source>
</evidence>
<evidence type="ECO:0000256" key="6">
    <source>
        <dbReference type="ARBA" id="ARBA00023242"/>
    </source>
</evidence>
<evidence type="ECO:0000256" key="2">
    <source>
        <dbReference type="ARBA" id="ARBA00022723"/>
    </source>
</evidence>
<dbReference type="OMA" id="PYICTSK"/>
<evidence type="ECO:0000256" key="1">
    <source>
        <dbReference type="ARBA" id="ARBA00004123"/>
    </source>
</evidence>
<dbReference type="AlphaFoldDB" id="A0A087T7W1"/>
<proteinExistence type="predicted"/>
<dbReference type="InterPro" id="IPR036236">
    <property type="entry name" value="Znf_C2H2_sf"/>
</dbReference>
<dbReference type="Proteomes" id="UP000054359">
    <property type="component" value="Unassembled WGS sequence"/>
</dbReference>
<sequence length="63" mass="7340">MSGVNIYSCPYCGKRFGHKGSFRVHLRTHTGEKPFNCNICGKRFTQKIHVLRHQHTHNRYGVV</sequence>
<dbReference type="EMBL" id="KK113854">
    <property type="protein sequence ID" value="KFM61200.1"/>
    <property type="molecule type" value="Genomic_DNA"/>
</dbReference>
<protein>
    <submittedName>
        <fullName evidence="9">Zinc finger protein 12</fullName>
    </submittedName>
</protein>
<name>A0A087T7W1_STEMI</name>
<feature type="domain" description="C2H2-type" evidence="8">
    <location>
        <begin position="7"/>
        <end position="34"/>
    </location>
</feature>
<dbReference type="SUPFAM" id="SSF57667">
    <property type="entry name" value="beta-beta-alpha zinc fingers"/>
    <property type="match status" value="1"/>
</dbReference>
<keyword evidence="4 7" id="KW-0863">Zinc-finger</keyword>
<dbReference type="OrthoDB" id="6437202at2759"/>
<dbReference type="InterPro" id="IPR013087">
    <property type="entry name" value="Znf_C2H2_type"/>
</dbReference>
<dbReference type="Pfam" id="PF00096">
    <property type="entry name" value="zf-C2H2"/>
    <property type="match status" value="2"/>
</dbReference>
<keyword evidence="3" id="KW-0677">Repeat</keyword>
<dbReference type="GO" id="GO:0005634">
    <property type="term" value="C:nucleus"/>
    <property type="evidence" value="ECO:0007669"/>
    <property type="project" value="UniProtKB-SubCell"/>
</dbReference>
<dbReference type="FunFam" id="3.30.160.60:FF:000702">
    <property type="entry name" value="Transcription factor E4F1 isoform 1"/>
    <property type="match status" value="1"/>
</dbReference>
<keyword evidence="10" id="KW-1185">Reference proteome</keyword>
<dbReference type="SMART" id="SM00355">
    <property type="entry name" value="ZnF_C2H2"/>
    <property type="match status" value="2"/>
</dbReference>
<keyword evidence="2" id="KW-0479">Metal-binding</keyword>
<organism evidence="9 10">
    <name type="scientific">Stegodyphus mimosarum</name>
    <name type="common">African social velvet spider</name>
    <dbReference type="NCBI Taxonomy" id="407821"/>
    <lineage>
        <taxon>Eukaryota</taxon>
        <taxon>Metazoa</taxon>
        <taxon>Ecdysozoa</taxon>
        <taxon>Arthropoda</taxon>
        <taxon>Chelicerata</taxon>
        <taxon>Arachnida</taxon>
        <taxon>Araneae</taxon>
        <taxon>Araneomorphae</taxon>
        <taxon>Entelegynae</taxon>
        <taxon>Eresoidea</taxon>
        <taxon>Eresidae</taxon>
        <taxon>Stegodyphus</taxon>
    </lineage>
</organism>
<dbReference type="FunFam" id="3.30.160.60:FF:000358">
    <property type="entry name" value="zinc finger protein 24"/>
    <property type="match status" value="1"/>
</dbReference>
<evidence type="ECO:0000313" key="9">
    <source>
        <dbReference type="EMBL" id="KFM61200.1"/>
    </source>
</evidence>
<feature type="domain" description="C2H2-type" evidence="8">
    <location>
        <begin position="35"/>
        <end position="57"/>
    </location>
</feature>